<protein>
    <submittedName>
        <fullName evidence="2">MD-2-related lipid-recognition domain-containing protein</fullName>
    </submittedName>
</protein>
<organism evidence="1 2">
    <name type="scientific">Wuchereria bancrofti</name>
    <dbReference type="NCBI Taxonomy" id="6293"/>
    <lineage>
        <taxon>Eukaryota</taxon>
        <taxon>Metazoa</taxon>
        <taxon>Ecdysozoa</taxon>
        <taxon>Nematoda</taxon>
        <taxon>Chromadorea</taxon>
        <taxon>Rhabditida</taxon>
        <taxon>Spirurina</taxon>
        <taxon>Spiruromorpha</taxon>
        <taxon>Filarioidea</taxon>
        <taxon>Onchocercidae</taxon>
        <taxon>Wuchereria</taxon>
    </lineage>
</organism>
<reference evidence="1" key="2">
    <citation type="journal article" date="2016" name="Mol. Ecol.">
        <title>Population genomics of the filarial nematode parasite Wuchereria bancrofti from mosquitoes.</title>
        <authorList>
            <person name="Small S.T."/>
            <person name="Reimer L.J."/>
            <person name="Tisch D.J."/>
            <person name="King C.L."/>
            <person name="Christensen B.M."/>
            <person name="Siba P.M."/>
            <person name="Kazura J.W."/>
            <person name="Serre D."/>
            <person name="Zimmerman P.A."/>
        </authorList>
    </citation>
    <scope>NUCLEOTIDE SEQUENCE</scope>
    <source>
        <strain evidence="1">pt0022</strain>
    </source>
</reference>
<evidence type="ECO:0000313" key="1">
    <source>
        <dbReference type="Proteomes" id="UP000093561"/>
    </source>
</evidence>
<sequence>MKFHIIKIQTKLLHHYLAFKLNLINSFQVLKMLFVIALFAAAKVSLCETDCKAPNGTESNFVWTSCADGPIIYHNITLMDENYNERYPIIAMKPFIILANITNTGEQYDNLESSIKLYKWGGWLGCRWHRIPTFGILDNLVKCNKSIRCPIKPGKQELPVTFDLNEFRFFIKVLPDNIPYRIQIEIGNQEKKLNTCIDLWSIIRSRTDLQ</sequence>
<dbReference type="WBParaSite" id="mrna-Wban_04383">
    <property type="protein sequence ID" value="mrna-Wban_04383"/>
    <property type="gene ID" value="Wban_04383"/>
</dbReference>
<dbReference type="Proteomes" id="UP000093561">
    <property type="component" value="Unassembled WGS sequence"/>
</dbReference>
<reference evidence="2" key="3">
    <citation type="submission" date="2024-02" db="UniProtKB">
        <authorList>
            <consortium name="WormBaseParasite"/>
        </authorList>
    </citation>
    <scope>IDENTIFICATION</scope>
    <source>
        <strain evidence="2">pt0022</strain>
    </source>
</reference>
<reference evidence="1" key="1">
    <citation type="submission" date="2015-03" db="EMBL/GenBank/DDBJ databases">
        <title>Wuchereria bancrofti Genome Sequencing Papua New Guinea Strain.</title>
        <authorList>
            <person name="Small S.T."/>
            <person name="Serre D."/>
            <person name="Zimmerman P.A."/>
        </authorList>
    </citation>
    <scope>NUCLEOTIDE SEQUENCE [LARGE SCALE GENOMIC DNA]</scope>
    <source>
        <strain evidence="1">pt0022</strain>
    </source>
</reference>
<evidence type="ECO:0000313" key="2">
    <source>
        <dbReference type="WBParaSite" id="mrna-Wban_04383"/>
    </source>
</evidence>
<accession>A0AAF5PR52</accession>
<dbReference type="AlphaFoldDB" id="A0AAF5PR52"/>
<name>A0AAF5PR52_WUCBA</name>
<proteinExistence type="predicted"/>
<dbReference type="PANTHER" id="PTHR35573">
    <property type="entry name" value="PROTEIN CBG22129"/>
    <property type="match status" value="1"/>
</dbReference>